<dbReference type="RefSeq" id="WP_117433155.1">
    <property type="nucleotide sequence ID" value="NZ_PEDF01000176.1"/>
</dbReference>
<evidence type="ECO:0000313" key="2">
    <source>
        <dbReference type="EMBL" id="RFZ34980.1"/>
    </source>
</evidence>
<protein>
    <submittedName>
        <fullName evidence="2">Helix-turn-helix domain protein</fullName>
    </submittedName>
</protein>
<evidence type="ECO:0000259" key="1">
    <source>
        <dbReference type="Pfam" id="PF12728"/>
    </source>
</evidence>
<dbReference type="Proteomes" id="UP000257451">
    <property type="component" value="Unassembled WGS sequence"/>
</dbReference>
<accession>A0A3E2MQE3</accession>
<dbReference type="AlphaFoldDB" id="A0A3E2MQE3"/>
<proteinExistence type="predicted"/>
<organism evidence="2 3">
    <name type="scientific">Mycobacterium marinum</name>
    <dbReference type="NCBI Taxonomy" id="1781"/>
    <lineage>
        <taxon>Bacteria</taxon>
        <taxon>Bacillati</taxon>
        <taxon>Actinomycetota</taxon>
        <taxon>Actinomycetes</taxon>
        <taxon>Mycobacteriales</taxon>
        <taxon>Mycobacteriaceae</taxon>
        <taxon>Mycobacterium</taxon>
        <taxon>Mycobacterium ulcerans group</taxon>
    </lineage>
</organism>
<sequence length="134" mass="14486">MIERVDGVVLSVSDVRYVLAAFTALLVDRSPSAQLDHFIGQLRKSVAYASDTPATCRVDAREVGGQQDPAHTARYDLIDTAEAAAILGITPNGVRDLVRRKKLPAHRAGGRLLLPAVPVVERSERRPKRGLGHG</sequence>
<evidence type="ECO:0000313" key="3">
    <source>
        <dbReference type="Proteomes" id="UP000257451"/>
    </source>
</evidence>
<dbReference type="EMBL" id="PEDF01000176">
    <property type="protein sequence ID" value="RFZ34980.1"/>
    <property type="molecule type" value="Genomic_DNA"/>
</dbReference>
<dbReference type="Pfam" id="PF12728">
    <property type="entry name" value="HTH_17"/>
    <property type="match status" value="1"/>
</dbReference>
<comment type="caution">
    <text evidence="2">The sequence shown here is derived from an EMBL/GenBank/DDBJ whole genome shotgun (WGS) entry which is preliminary data.</text>
</comment>
<name>A0A3E2MQE3_MYCMR</name>
<gene>
    <name evidence="2" type="ORF">DAVIS_04530</name>
</gene>
<feature type="domain" description="Helix-turn-helix" evidence="1">
    <location>
        <begin position="78"/>
        <end position="115"/>
    </location>
</feature>
<dbReference type="InterPro" id="IPR041657">
    <property type="entry name" value="HTH_17"/>
</dbReference>
<reference evidence="2 3" key="1">
    <citation type="journal article" date="2018" name="Sci. Rep.">
        <title>Extensive genomic diversity among Mycobacterium marinum strains revealed by whole genome sequencing.</title>
        <authorList>
            <person name="Das S."/>
            <person name="Pettersson B.M."/>
            <person name="Behra P.R."/>
            <person name="Mallick A."/>
            <person name="Cheramie M."/>
            <person name="Ramesh M."/>
            <person name="Shirreff L."/>
            <person name="DuCote T."/>
            <person name="Dasgupta S."/>
            <person name="Ennis D.G."/>
            <person name="Kirsebom L.A."/>
        </authorList>
    </citation>
    <scope>NUCLEOTIDE SEQUENCE [LARGE SCALE GENOMIC DNA]</scope>
    <source>
        <strain evidence="2 3">Davis1</strain>
    </source>
</reference>